<feature type="transmembrane region" description="Helical" evidence="5">
    <location>
        <begin position="628"/>
        <end position="651"/>
    </location>
</feature>
<feature type="region of interest" description="Disordered" evidence="4">
    <location>
        <begin position="541"/>
        <end position="581"/>
    </location>
</feature>
<feature type="transmembrane region" description="Helical" evidence="5">
    <location>
        <begin position="15"/>
        <end position="35"/>
    </location>
</feature>
<dbReference type="InterPro" id="IPR004839">
    <property type="entry name" value="Aminotransferase_I/II_large"/>
</dbReference>
<dbReference type="PANTHER" id="PTHR43795">
    <property type="entry name" value="BIFUNCTIONAL ASPARTATE AMINOTRANSFERASE AND GLUTAMATE/ASPARTATE-PREPHENATE AMINOTRANSFERASE-RELATED"/>
    <property type="match status" value="1"/>
</dbReference>
<dbReference type="Gene3D" id="3.40.640.10">
    <property type="entry name" value="Type I PLP-dependent aspartate aminotransferase-like (Major domain)"/>
    <property type="match status" value="1"/>
</dbReference>
<dbReference type="InterPro" id="IPR015421">
    <property type="entry name" value="PyrdxlP-dep_Trfase_major"/>
</dbReference>
<feature type="domain" description="Aminotransferase class I/classII large" evidence="6">
    <location>
        <begin position="121"/>
        <end position="493"/>
    </location>
</feature>
<dbReference type="PRINTS" id="PR00753">
    <property type="entry name" value="ACCSYNTHASE"/>
</dbReference>
<keyword evidence="5" id="KW-0812">Transmembrane</keyword>
<dbReference type="InterPro" id="IPR004838">
    <property type="entry name" value="NHTrfase_class1_PyrdxlP-BS"/>
</dbReference>
<feature type="transmembrane region" description="Helical" evidence="5">
    <location>
        <begin position="695"/>
        <end position="715"/>
    </location>
</feature>
<feature type="transmembrane region" description="Helical" evidence="5">
    <location>
        <begin position="585"/>
        <end position="608"/>
    </location>
</feature>
<gene>
    <name evidence="7" type="ORF">MUK42_08937</name>
</gene>
<organism evidence="7 8">
    <name type="scientific">Musa troglodytarum</name>
    <name type="common">fe'i banana</name>
    <dbReference type="NCBI Taxonomy" id="320322"/>
    <lineage>
        <taxon>Eukaryota</taxon>
        <taxon>Viridiplantae</taxon>
        <taxon>Streptophyta</taxon>
        <taxon>Embryophyta</taxon>
        <taxon>Tracheophyta</taxon>
        <taxon>Spermatophyta</taxon>
        <taxon>Magnoliopsida</taxon>
        <taxon>Liliopsida</taxon>
        <taxon>Zingiberales</taxon>
        <taxon>Musaceae</taxon>
        <taxon>Musa</taxon>
    </lineage>
</organism>
<evidence type="ECO:0000256" key="5">
    <source>
        <dbReference type="SAM" id="Phobius"/>
    </source>
</evidence>
<dbReference type="AlphaFoldDB" id="A0A9E7EHD5"/>
<evidence type="ECO:0000313" key="8">
    <source>
        <dbReference type="Proteomes" id="UP001055439"/>
    </source>
</evidence>
<evidence type="ECO:0000256" key="4">
    <source>
        <dbReference type="SAM" id="MobiDB-lite"/>
    </source>
</evidence>
<dbReference type="InterPro" id="IPR019634">
    <property type="entry name" value="Uncharacterised_Ycf49"/>
</dbReference>
<feature type="transmembrane region" description="Helical" evidence="5">
    <location>
        <begin position="663"/>
        <end position="683"/>
    </location>
</feature>
<keyword evidence="5" id="KW-1133">Transmembrane helix</keyword>
<name>A0A9E7EHD5_9LILI</name>
<keyword evidence="3" id="KW-0663">Pyridoxal phosphate</keyword>
<dbReference type="GO" id="GO:0030170">
    <property type="term" value="F:pyridoxal phosphate binding"/>
    <property type="evidence" value="ECO:0007669"/>
    <property type="project" value="InterPro"/>
</dbReference>
<dbReference type="Pfam" id="PF00155">
    <property type="entry name" value="Aminotran_1_2"/>
    <property type="match status" value="1"/>
</dbReference>
<dbReference type="OrthoDB" id="691673at2759"/>
<protein>
    <submittedName>
        <fullName evidence="7">Aminotransferase class I and II</fullName>
    </submittedName>
</protein>
<keyword evidence="7" id="KW-0808">Transferase</keyword>
<keyword evidence="8" id="KW-1185">Reference proteome</keyword>
<comment type="cofactor">
    <cofactor evidence="1">
        <name>pyridoxal 5'-phosphate</name>
        <dbReference type="ChEBI" id="CHEBI:597326"/>
    </cofactor>
</comment>
<dbReference type="EMBL" id="CP097502">
    <property type="protein sequence ID" value="URD76287.1"/>
    <property type="molecule type" value="Genomic_DNA"/>
</dbReference>
<accession>A0A9E7EHD5</accession>
<evidence type="ECO:0000256" key="1">
    <source>
        <dbReference type="ARBA" id="ARBA00001933"/>
    </source>
</evidence>
<dbReference type="Pfam" id="PF10693">
    <property type="entry name" value="DUF2499"/>
    <property type="match status" value="1"/>
</dbReference>
<comment type="similarity">
    <text evidence="2">Belongs to the class-I pyridoxal-phosphate-dependent aminotransferase family.</text>
</comment>
<dbReference type="GO" id="GO:0006520">
    <property type="term" value="P:amino acid metabolic process"/>
    <property type="evidence" value="ECO:0007669"/>
    <property type="project" value="TreeGrafter"/>
</dbReference>
<evidence type="ECO:0000259" key="6">
    <source>
        <dbReference type="Pfam" id="PF00155"/>
    </source>
</evidence>
<dbReference type="InterPro" id="IPR015424">
    <property type="entry name" value="PyrdxlP-dep_Trfase"/>
</dbReference>
<keyword evidence="5" id="KW-0472">Membrane</keyword>
<dbReference type="InterPro" id="IPR050478">
    <property type="entry name" value="Ethylene_sulfur-biosynth"/>
</dbReference>
<dbReference type="Proteomes" id="UP001055439">
    <property type="component" value="Chromosome 1"/>
</dbReference>
<sequence length="725" mass="78381">MRVIVPLQAVVQGRGGLVLGSLIPCALFYFLQFYLRRNRPSSSSPPPPSSASGSNLPELASIPRSLSRGLLSPRGSFGPARLSSRGTAVARDDDNPYYVGLKRCADDPYNRSTNPRGFLPLGLAENRLSLDLIQDWLVKNWKESLLLDDEEGELSIQGLATYQPHDGSMDLKKAVAEFMGQVMQGSVSFNPSHVVLTAGATPAVETLSFCLADPGDAFLVPSPYYPGWDRDIKWRTGVELIPVPCRSTDNFSISIGALELAYNQVKKRGMKVRAVLVSNPSNPVGSLIDRETHCGLLDFVMEKNIHLISDEIFAGSTYGSDKFVSVAEVLDAESFDKSRVHIIYGLSKDLSVPGFRVGVIYSYNENVLAAASKLARFSSISAPTQRLLISMLSDRKFITDYLAVNRARLHDMHALFVDGLKQLGIKCASSSGGLYCWADMSMFIRPYSEKGELMLWDNLLNVAKVNVTPGSSCHCIEPGWFRCCFTTLTEKDVPTFDAAFNLHGLLVRQSSCYGAHPKLRANRSQTAAAMATAMSIAYHKPPSSSSSSSSPWSSSLIPAPRGGSSSASSAASPTRREERRSLPTAAAVALVAGGTAALAMAASAQALPVDAPVLALAALQEPENALSLPTWAVHVSSVIEWVIAMALVWQYGEKSGFQTWKGLTWGMVPLLGGALCACTWHFFYNAESLEILVALQSALTVLGNMTMCFAAFRIYKASQEGSKSS</sequence>
<dbReference type="Gene3D" id="3.90.1150.10">
    <property type="entry name" value="Aspartate Aminotransferase, domain 1"/>
    <property type="match status" value="1"/>
</dbReference>
<dbReference type="GO" id="GO:0008483">
    <property type="term" value="F:transaminase activity"/>
    <property type="evidence" value="ECO:0007669"/>
    <property type="project" value="UniProtKB-KW"/>
</dbReference>
<dbReference type="PANTHER" id="PTHR43795:SF85">
    <property type="entry name" value="AMINOTRANSFERASE ACS10-RELATED"/>
    <property type="match status" value="1"/>
</dbReference>
<dbReference type="CDD" id="cd00609">
    <property type="entry name" value="AAT_like"/>
    <property type="match status" value="1"/>
</dbReference>
<evidence type="ECO:0000256" key="3">
    <source>
        <dbReference type="ARBA" id="ARBA00022898"/>
    </source>
</evidence>
<proteinExistence type="inferred from homology"/>
<dbReference type="SUPFAM" id="SSF53383">
    <property type="entry name" value="PLP-dependent transferases"/>
    <property type="match status" value="1"/>
</dbReference>
<feature type="compositionally biased region" description="Low complexity" evidence="4">
    <location>
        <begin position="541"/>
        <end position="573"/>
    </location>
</feature>
<reference evidence="7" key="1">
    <citation type="submission" date="2022-05" db="EMBL/GenBank/DDBJ databases">
        <title>The Musa troglodytarum L. genome provides insights into the mechanism of non-climacteric behaviour and enrichment of carotenoids.</title>
        <authorList>
            <person name="Wang J."/>
        </authorList>
    </citation>
    <scope>NUCLEOTIDE SEQUENCE</scope>
    <source>
        <tissue evidence="7">Leaf</tissue>
    </source>
</reference>
<dbReference type="InterPro" id="IPR015422">
    <property type="entry name" value="PyrdxlP-dep_Trfase_small"/>
</dbReference>
<dbReference type="PROSITE" id="PS00105">
    <property type="entry name" value="AA_TRANSFER_CLASS_1"/>
    <property type="match status" value="1"/>
</dbReference>
<keyword evidence="7" id="KW-0032">Aminotransferase</keyword>
<evidence type="ECO:0000313" key="7">
    <source>
        <dbReference type="EMBL" id="URD76287.1"/>
    </source>
</evidence>
<evidence type="ECO:0000256" key="2">
    <source>
        <dbReference type="ARBA" id="ARBA00007441"/>
    </source>
</evidence>